<feature type="transmembrane region" description="Helical" evidence="3">
    <location>
        <begin position="159"/>
        <end position="180"/>
    </location>
</feature>
<evidence type="ECO:0000313" key="4">
    <source>
        <dbReference type="EMBL" id="QDV49792.1"/>
    </source>
</evidence>
<dbReference type="InterPro" id="IPR001940">
    <property type="entry name" value="Peptidase_S1C"/>
</dbReference>
<dbReference type="PRINTS" id="PR00834">
    <property type="entry name" value="PROTEASES2C"/>
</dbReference>
<proteinExistence type="predicted"/>
<dbReference type="Proteomes" id="UP000318313">
    <property type="component" value="Chromosome"/>
</dbReference>
<reference evidence="4 5" key="1">
    <citation type="submission" date="2019-03" db="EMBL/GenBank/DDBJ databases">
        <title>Deep-cultivation of Planctomycetes and their phenomic and genomic characterization uncovers novel biology.</title>
        <authorList>
            <person name="Wiegand S."/>
            <person name="Jogler M."/>
            <person name="Boedeker C."/>
            <person name="Pinto D."/>
            <person name="Vollmers J."/>
            <person name="Rivas-Marin E."/>
            <person name="Kohn T."/>
            <person name="Peeters S.H."/>
            <person name="Heuer A."/>
            <person name="Rast P."/>
            <person name="Oberbeckmann S."/>
            <person name="Bunk B."/>
            <person name="Jeske O."/>
            <person name="Meyerdierks A."/>
            <person name="Storesund J.E."/>
            <person name="Kallscheuer N."/>
            <person name="Luecker S."/>
            <person name="Lage O.M."/>
            <person name="Pohl T."/>
            <person name="Merkel B.J."/>
            <person name="Hornburger P."/>
            <person name="Mueller R.-W."/>
            <person name="Bruemmer F."/>
            <person name="Labrenz M."/>
            <person name="Spormann A.M."/>
            <person name="Op den Camp H."/>
            <person name="Overmann J."/>
            <person name="Amann R."/>
            <person name="Jetten M.S.M."/>
            <person name="Mascher T."/>
            <person name="Medema M.H."/>
            <person name="Devos D.P."/>
            <person name="Kaster A.-K."/>
            <person name="Ovreas L."/>
            <person name="Rohde M."/>
            <person name="Galperin M.Y."/>
            <person name="Jogler C."/>
        </authorList>
    </citation>
    <scope>NUCLEOTIDE SEQUENCE [LARGE SCALE GENOMIC DNA]</scope>
    <source>
        <strain evidence="4 5">Enr17</strain>
    </source>
</reference>
<dbReference type="RefSeq" id="WP_145307826.1">
    <property type="nucleotide sequence ID" value="NZ_CP037452.1"/>
</dbReference>
<dbReference type="EC" id="3.4.21.107" evidence="4"/>
<keyword evidence="5" id="KW-1185">Reference proteome</keyword>
<dbReference type="InterPro" id="IPR051201">
    <property type="entry name" value="Chloro_Bact_Ser_Proteases"/>
</dbReference>
<dbReference type="PANTHER" id="PTHR43343:SF3">
    <property type="entry name" value="PROTEASE DO-LIKE 8, CHLOROPLASTIC"/>
    <property type="match status" value="1"/>
</dbReference>
<keyword evidence="3" id="KW-0472">Membrane</keyword>
<keyword evidence="3" id="KW-0812">Transmembrane</keyword>
<keyword evidence="1 4" id="KW-0645">Protease</keyword>
<keyword evidence="3" id="KW-1133">Transmembrane helix</keyword>
<dbReference type="Pfam" id="PF13365">
    <property type="entry name" value="Trypsin_2"/>
    <property type="match status" value="1"/>
</dbReference>
<dbReference type="InterPro" id="IPR009003">
    <property type="entry name" value="Peptidase_S1_PA"/>
</dbReference>
<gene>
    <name evidence="4" type="primary">degS</name>
    <name evidence="4" type="ORF">Enr17x_18130</name>
</gene>
<accession>A0A518I9W6</accession>
<organism evidence="4 5">
    <name type="scientific">Gimesia fumaroli</name>
    <dbReference type="NCBI Taxonomy" id="2527976"/>
    <lineage>
        <taxon>Bacteria</taxon>
        <taxon>Pseudomonadati</taxon>
        <taxon>Planctomycetota</taxon>
        <taxon>Planctomycetia</taxon>
        <taxon>Planctomycetales</taxon>
        <taxon>Planctomycetaceae</taxon>
        <taxon>Gimesia</taxon>
    </lineage>
</organism>
<name>A0A518I9W6_9PLAN</name>
<dbReference type="OrthoDB" id="229892at2"/>
<feature type="transmembrane region" description="Helical" evidence="3">
    <location>
        <begin position="115"/>
        <end position="147"/>
    </location>
</feature>
<evidence type="ECO:0000313" key="5">
    <source>
        <dbReference type="Proteomes" id="UP000318313"/>
    </source>
</evidence>
<keyword evidence="2 4" id="KW-0378">Hydrolase</keyword>
<evidence type="ECO:0000256" key="2">
    <source>
        <dbReference type="ARBA" id="ARBA00022801"/>
    </source>
</evidence>
<dbReference type="GO" id="GO:0006508">
    <property type="term" value="P:proteolysis"/>
    <property type="evidence" value="ECO:0007669"/>
    <property type="project" value="UniProtKB-KW"/>
</dbReference>
<protein>
    <submittedName>
        <fullName evidence="4">Serine endoprotease DegS</fullName>
        <ecNumber evidence="4">3.4.21.107</ecNumber>
    </submittedName>
</protein>
<evidence type="ECO:0000256" key="1">
    <source>
        <dbReference type="ARBA" id="ARBA00022670"/>
    </source>
</evidence>
<dbReference type="Gene3D" id="2.40.10.120">
    <property type="match status" value="1"/>
</dbReference>
<dbReference type="AlphaFoldDB" id="A0A518I9W6"/>
<sequence length="436" mass="47218">MDQSRSSSKESPYIRVAGEREAGVKCARCNKEIEQGELTASCMQCGGIHHQTCWTEYQQCGSYQCSQGTMSKASTSALVISRDDLNHAEPLPVIPSYTDNALTISEKPKQIWNKLAIWAFVIALLGIPLFGIITGLFAMILACIALVSHPTHKKGFALAVAGLMIGFFEIIGWSAGLYFYMDTPRTNSIAFSEYAFDPTSLDNLPADLKRAMKSNVLIEVNNGLFGRGMGSGVILTSVNGKSLIVTNRHVIDSEYNDDSRDVVADDFDKSDPVTVQAIGQIPVQGQIEWIAPHGIDLALISAPLDKEVISDAFWNKKKAPLIGSKVFAIGNPHALGWTHSTGNLSQYRKQTKGAFTYQIIQTTTPLNPGNSGGGLYDENGFLIGINTMTGDKRVAEGLGFAISINTLFDLIPGTFQIPAQQGKIESDDANVSETNN</sequence>
<dbReference type="KEGG" id="gfm:Enr17x_18130"/>
<dbReference type="EMBL" id="CP037452">
    <property type="protein sequence ID" value="QDV49792.1"/>
    <property type="molecule type" value="Genomic_DNA"/>
</dbReference>
<dbReference type="PANTHER" id="PTHR43343">
    <property type="entry name" value="PEPTIDASE S12"/>
    <property type="match status" value="1"/>
</dbReference>
<evidence type="ECO:0000256" key="3">
    <source>
        <dbReference type="SAM" id="Phobius"/>
    </source>
</evidence>
<dbReference type="SUPFAM" id="SSF50494">
    <property type="entry name" value="Trypsin-like serine proteases"/>
    <property type="match status" value="1"/>
</dbReference>
<dbReference type="GO" id="GO:0004252">
    <property type="term" value="F:serine-type endopeptidase activity"/>
    <property type="evidence" value="ECO:0007669"/>
    <property type="project" value="InterPro"/>
</dbReference>